<feature type="transmembrane region" description="Helical" evidence="1">
    <location>
        <begin position="135"/>
        <end position="158"/>
    </location>
</feature>
<dbReference type="EMBL" id="CP024965">
    <property type="protein sequence ID" value="ATZ18512.1"/>
    <property type="molecule type" value="Genomic_DNA"/>
</dbReference>
<name>A0A2K8NXE7_9MOLU</name>
<accession>A0A2K8NXE7</accession>
<dbReference type="Pfam" id="PF12679">
    <property type="entry name" value="ABC2_membrane_2"/>
    <property type="match status" value="1"/>
</dbReference>
<keyword evidence="3" id="KW-1185">Reference proteome</keyword>
<feature type="transmembrane region" description="Helical" evidence="1">
    <location>
        <begin position="288"/>
        <end position="310"/>
    </location>
</feature>
<dbReference type="RefSeq" id="WP_024863802.1">
    <property type="nucleotide sequence ID" value="NZ_CP024965.1"/>
</dbReference>
<keyword evidence="1" id="KW-0472">Membrane</keyword>
<protein>
    <submittedName>
        <fullName evidence="2">Uncharacterized protein</fullName>
    </submittedName>
</protein>
<dbReference type="GO" id="GO:0005886">
    <property type="term" value="C:plasma membrane"/>
    <property type="evidence" value="ECO:0007669"/>
    <property type="project" value="UniProtKB-SubCell"/>
</dbReference>
<organism evidence="2 3">
    <name type="scientific">Williamsoniiplasma somnilux</name>
    <dbReference type="NCBI Taxonomy" id="215578"/>
    <lineage>
        <taxon>Bacteria</taxon>
        <taxon>Bacillati</taxon>
        <taxon>Mycoplasmatota</taxon>
        <taxon>Mollicutes</taxon>
        <taxon>Entomoplasmatales</taxon>
        <taxon>Williamsoniiplasma</taxon>
    </lineage>
</organism>
<feature type="transmembrane region" description="Helical" evidence="1">
    <location>
        <begin position="170"/>
        <end position="192"/>
    </location>
</feature>
<dbReference type="Proteomes" id="UP000232230">
    <property type="component" value="Chromosome"/>
</dbReference>
<evidence type="ECO:0000313" key="3">
    <source>
        <dbReference type="Proteomes" id="UP000232230"/>
    </source>
</evidence>
<feature type="transmembrane region" description="Helical" evidence="1">
    <location>
        <begin position="85"/>
        <end position="108"/>
    </location>
</feature>
<reference evidence="2 3" key="1">
    <citation type="submission" date="2017-11" db="EMBL/GenBank/DDBJ databases">
        <title>Genome sequence of Entomoplasma somnilux PYAN-1 (ATCC 49194).</title>
        <authorList>
            <person name="Lo W.-S."/>
            <person name="Gasparich G.E."/>
            <person name="Kuo C.-H."/>
        </authorList>
    </citation>
    <scope>NUCLEOTIDE SEQUENCE [LARGE SCALE GENOMIC DNA]</scope>
    <source>
        <strain evidence="2 3">PYAN-1</strain>
    </source>
</reference>
<keyword evidence="1" id="KW-0812">Transmembrane</keyword>
<evidence type="ECO:0000256" key="1">
    <source>
        <dbReference type="SAM" id="Phobius"/>
    </source>
</evidence>
<proteinExistence type="predicted"/>
<gene>
    <name evidence="2" type="ORF">ESOMN_v1c01270</name>
</gene>
<feature type="transmembrane region" description="Helical" evidence="1">
    <location>
        <begin position="199"/>
        <end position="225"/>
    </location>
</feature>
<evidence type="ECO:0000313" key="2">
    <source>
        <dbReference type="EMBL" id="ATZ18512.1"/>
    </source>
</evidence>
<dbReference type="GO" id="GO:0140359">
    <property type="term" value="F:ABC-type transporter activity"/>
    <property type="evidence" value="ECO:0007669"/>
    <property type="project" value="InterPro"/>
</dbReference>
<keyword evidence="1" id="KW-1133">Transmembrane helix</keyword>
<sequence>MLKVKKQFLLDKKLLSTHLGVNWKLITFYAVFWLIVSVIVLVTLVMLSGQTTIASFAMIKRDQDAHWGGWTTTSGYGISWGLHNVIASTPGIVFFGIVTISLVSVAIIKELKSGQINLWMTSQLSRNQILFSKNIYIWISLLIIQSPSFIFILIFSGISNDATTNLVYVFLQMLYFFIFTLLMSSLFTFIAVSLSEKGYLWVIICSAILFYALVMWVLTLVYALFKENPDLNSITQVLKYVQYFTPESLIANWINYVSISDPDLEKIKETLAPGEQITIYGNRVSTNIVWSVLSPIINIFISSVFTFLAISMFKNKDLSI</sequence>
<dbReference type="KEGG" id="esx:ESOMN_v1c01270"/>
<dbReference type="AlphaFoldDB" id="A0A2K8NXE7"/>
<feature type="transmembrane region" description="Helical" evidence="1">
    <location>
        <begin position="21"/>
        <end position="47"/>
    </location>
</feature>